<protein>
    <submittedName>
        <fullName evidence="2">Uncharacterized protein</fullName>
    </submittedName>
</protein>
<reference evidence="2 3" key="1">
    <citation type="submission" date="2017-07" db="EMBL/GenBank/DDBJ databases">
        <authorList>
            <person name="Talla V."/>
            <person name="Backstrom N."/>
        </authorList>
    </citation>
    <scope>NUCLEOTIDE SEQUENCE [LARGE SCALE GENOMIC DNA]</scope>
</reference>
<keyword evidence="3" id="KW-1185">Reference proteome</keyword>
<dbReference type="Proteomes" id="UP000324832">
    <property type="component" value="Unassembled WGS sequence"/>
</dbReference>
<feature type="region of interest" description="Disordered" evidence="1">
    <location>
        <begin position="566"/>
        <end position="592"/>
    </location>
</feature>
<feature type="region of interest" description="Disordered" evidence="1">
    <location>
        <begin position="1"/>
        <end position="87"/>
    </location>
</feature>
<feature type="region of interest" description="Disordered" evidence="1">
    <location>
        <begin position="178"/>
        <end position="215"/>
    </location>
</feature>
<dbReference type="EMBL" id="FZQP02001659">
    <property type="protein sequence ID" value="VVC93467.1"/>
    <property type="molecule type" value="Genomic_DNA"/>
</dbReference>
<organism evidence="2 3">
    <name type="scientific">Leptidea sinapis</name>
    <dbReference type="NCBI Taxonomy" id="189913"/>
    <lineage>
        <taxon>Eukaryota</taxon>
        <taxon>Metazoa</taxon>
        <taxon>Ecdysozoa</taxon>
        <taxon>Arthropoda</taxon>
        <taxon>Hexapoda</taxon>
        <taxon>Insecta</taxon>
        <taxon>Pterygota</taxon>
        <taxon>Neoptera</taxon>
        <taxon>Endopterygota</taxon>
        <taxon>Lepidoptera</taxon>
        <taxon>Glossata</taxon>
        <taxon>Ditrysia</taxon>
        <taxon>Papilionoidea</taxon>
        <taxon>Pieridae</taxon>
        <taxon>Dismorphiinae</taxon>
        <taxon>Leptidea</taxon>
    </lineage>
</organism>
<gene>
    <name evidence="2" type="ORF">LSINAPIS_LOCUS5646</name>
</gene>
<evidence type="ECO:0000313" key="3">
    <source>
        <dbReference type="Proteomes" id="UP000324832"/>
    </source>
</evidence>
<feature type="compositionally biased region" description="Polar residues" evidence="1">
    <location>
        <begin position="190"/>
        <end position="207"/>
    </location>
</feature>
<accession>A0A5E4Q900</accession>
<name>A0A5E4Q900_9NEOP</name>
<feature type="compositionally biased region" description="Polar residues" evidence="1">
    <location>
        <begin position="49"/>
        <end position="60"/>
    </location>
</feature>
<proteinExistence type="predicted"/>
<evidence type="ECO:0000313" key="2">
    <source>
        <dbReference type="EMBL" id="VVC93467.1"/>
    </source>
</evidence>
<sequence>MTLTGKEMPNQGGLKHVVTEPGGLETKRERRRPGVPGRASALRRAPSDSDCSGETASLSADSGDRSVRVPAPPPRTNKSRGSRRRGSEWEVLEGLKDGQRFDKRPEVFNGYLHKKRKWPLKGWHKARRRRIDIDADEFIYHLRAKTPDMFRTWLNVLKAHRLYRQHLLTFGARESVPKIHPPAEDLPPIDTSSRTTNSSSQAISERTPSNEEFAAPKFVDPASKTITASPIFTNNKSRNILKSQLIGKLHDDVGAKPGKIDNLNMKKSNCQTEVDQITRKSLCSLHCMGHNSIDCLTLKQSRKDLDSVDPKMLHSDVNTLSRYQQKSSLILEYSLSSAPDNTSPFKAGNNVRGSDSERVATFFFLSRKRDTVTPPLESKMRRSKKSTNLVKYRNIYVEPKLRNHSSNFILLSKYKYKDNIYLEDEHDKEMPIAKSHKESQANYVSNNKSMQDTMTLYEYDLVTEKLMTSVFDTYKNLKKVNDDVLLKNYINQIVKELYDLKFSTTEYHPLKVLFRCLLEYWLKTTSYVDCKEAIMKTKSIDRQSIQYFTEDRNLSSLYVPMVSKQTQIQRTRSKKKPAKSPISKQRSDEKERRIQEVETMLKNTVYICNTIRSNQSKNNDIKITKKLIDNMEKLSYENNLDTDNPKGDDSNSSNELAKIQDTIERLISDTSMPAAIAKDFLHAYLEFLHSSRSVTETSTSQDESTRETTYPMCDVLTESVQKKVSRCITTKESNDDNTTAECQSRNPGQLQLKHVLDNITTIFSKDCLPENEKETNGKINTKKHRGFLTCAKVKKDTSKDIANYLNDNRLQANEVTVNVATENIVFHKNSDSSHSDISGSNKYFRSTSEKSNVISKICPLIGNDVLCYKDLDIRPYTSNEDASTKFHSIRETYISDSDATSKAYGVGNYSIESYERREEITVPDTLDAVAFDNKTRSCYLLSLKRLERHIHRKKNSSSGNKINVSSSTTYLEGKSIFEMESRHIDEKLILVFLENLCYMSKKIPAMHKDINNFYLKLKKKYDKAMMHASKTQGLSLLGKIYTEFNDVKSFEDKSTQYEKYCGYREYKDTVTSTADFTIQYLKCDSATSACCLLKDFNNVNIQTEASKLMFKDEEDTTRNEPAFRATDCTQTNSFSSLSSINQIQGTSRDVATNRRVSAKNCGVNTFIKFILDDNSNFRITKYSPEGQMTRKNKNIVMALKLKPHIRNSTKYRNNLIEEITRLSSALKVSTYSQTERSLQCTRDYQICQLFVSNKYKPKKSASVTDSNAEMRERSDEMKTLYRCSSYPSYCSELVSPSSGQLRGPQAGFVSGTPGGRLASWIIEGASPNVKKDRRKFGLRKKKSSNKCTSVDLQPPHIDLSNSHMALSTLTAPPSPGGCASSVPNSAASLPIACAATRPQSLPGAEALNAAPASLCSLTPDHHLREDFTVLAKDLCGLGYVSGAMPPEYELYYGFTRFAMELNEIEPGTRELLPYTDTRLRLCIKQYEVLC</sequence>
<evidence type="ECO:0000256" key="1">
    <source>
        <dbReference type="SAM" id="MobiDB-lite"/>
    </source>
</evidence>